<dbReference type="GO" id="GO:0005886">
    <property type="term" value="C:plasma membrane"/>
    <property type="evidence" value="ECO:0007669"/>
    <property type="project" value="InterPro"/>
</dbReference>
<gene>
    <name evidence="2" type="ORF">N324_03726</name>
</gene>
<dbReference type="GO" id="GO:0072659">
    <property type="term" value="P:protein localization to plasma membrane"/>
    <property type="evidence" value="ECO:0007669"/>
    <property type="project" value="TreeGrafter"/>
</dbReference>
<dbReference type="PANTHER" id="PTHR16830:SF12">
    <property type="entry name" value="PDZ DOMAIN-CONTAINING PROTEIN"/>
    <property type="match status" value="1"/>
</dbReference>
<feature type="region of interest" description="Disordered" evidence="1">
    <location>
        <begin position="1"/>
        <end position="90"/>
    </location>
</feature>
<evidence type="ECO:0000313" key="2">
    <source>
        <dbReference type="EMBL" id="KFP41225.1"/>
    </source>
</evidence>
<protein>
    <submittedName>
        <fullName evidence="2">Uncharacterized protein</fullName>
    </submittedName>
</protein>
<dbReference type="PANTHER" id="PTHR16830">
    <property type="entry name" value="SH2 CONTAINING ADAPTOR PRAM-1 RELATED"/>
    <property type="match status" value="1"/>
</dbReference>
<dbReference type="InterPro" id="IPR043443">
    <property type="entry name" value="FYB1/2-like"/>
</dbReference>
<evidence type="ECO:0000256" key="1">
    <source>
        <dbReference type="SAM" id="MobiDB-lite"/>
    </source>
</evidence>
<feature type="non-terminal residue" evidence="2">
    <location>
        <position position="1"/>
    </location>
</feature>
<keyword evidence="3" id="KW-1185">Reference proteome</keyword>
<organism evidence="2 3">
    <name type="scientific">Chlamydotis macqueenii</name>
    <name type="common">Macqueen's bustard</name>
    <dbReference type="NCBI Taxonomy" id="187382"/>
    <lineage>
        <taxon>Eukaryota</taxon>
        <taxon>Metazoa</taxon>
        <taxon>Chordata</taxon>
        <taxon>Craniata</taxon>
        <taxon>Vertebrata</taxon>
        <taxon>Euteleostomi</taxon>
        <taxon>Archelosauria</taxon>
        <taxon>Archosauria</taxon>
        <taxon>Dinosauria</taxon>
        <taxon>Saurischia</taxon>
        <taxon>Theropoda</taxon>
        <taxon>Coelurosauria</taxon>
        <taxon>Aves</taxon>
        <taxon>Neognathae</taxon>
        <taxon>Neoaves</taxon>
        <taxon>Otidimorphae</taxon>
        <taxon>Otidiformes</taxon>
        <taxon>Otididae</taxon>
        <taxon>Chlamydotis</taxon>
    </lineage>
</organism>
<feature type="non-terminal residue" evidence="2">
    <location>
        <position position="116"/>
    </location>
</feature>
<dbReference type="GO" id="GO:0050852">
    <property type="term" value="P:T cell receptor signaling pathway"/>
    <property type="evidence" value="ECO:0007669"/>
    <property type="project" value="TreeGrafter"/>
</dbReference>
<dbReference type="AlphaFoldDB" id="A0A091KPM0"/>
<dbReference type="Proteomes" id="UP000053330">
    <property type="component" value="Unassembled WGS sequence"/>
</dbReference>
<reference evidence="2 3" key="1">
    <citation type="submission" date="2014-04" db="EMBL/GenBank/DDBJ databases">
        <title>Genome evolution of avian class.</title>
        <authorList>
            <person name="Zhang G."/>
            <person name="Li C."/>
        </authorList>
    </citation>
    <scope>NUCLEOTIDE SEQUENCE [LARGE SCALE GENOMIC DNA]</scope>
    <source>
        <strain evidence="2">BGI_N324</strain>
    </source>
</reference>
<accession>A0A091KPM0</accession>
<dbReference type="GO" id="GO:0007229">
    <property type="term" value="P:integrin-mediated signaling pathway"/>
    <property type="evidence" value="ECO:0007669"/>
    <property type="project" value="InterPro"/>
</dbReference>
<evidence type="ECO:0000313" key="3">
    <source>
        <dbReference type="Proteomes" id="UP000053330"/>
    </source>
</evidence>
<dbReference type="EMBL" id="KK749168">
    <property type="protein sequence ID" value="KFP41225.1"/>
    <property type="molecule type" value="Genomic_DNA"/>
</dbReference>
<name>A0A091KPM0_9AVES</name>
<sequence>QRSPALQSRPRAKDKGAPVVPARGTGQPALPRRKPLPHVKALGARPAKPQRPPVVDLEKFGAAAHPGTPSLLSLQQLPNRHLPPRRDEGEVYDDVEPVGLLGRGQGFPLPTVSQPP</sequence>
<proteinExistence type="predicted"/>